<protein>
    <submittedName>
        <fullName evidence="1">Uncharacterized protein</fullName>
    </submittedName>
</protein>
<evidence type="ECO:0000313" key="2">
    <source>
        <dbReference type="EMBL" id="CEK84461.1"/>
    </source>
</evidence>
<reference evidence="1" key="1">
    <citation type="submission" date="2014-12" db="EMBL/GenBank/DDBJ databases">
        <title>Insight into the proteome of Arion vulgaris.</title>
        <authorList>
            <person name="Aradska J."/>
            <person name="Bulat T."/>
            <person name="Smidak R."/>
            <person name="Sarate P."/>
            <person name="Gangsoo J."/>
            <person name="Sialana F."/>
            <person name="Bilban M."/>
            <person name="Lubec G."/>
        </authorList>
    </citation>
    <scope>NUCLEOTIDE SEQUENCE</scope>
    <source>
        <tissue evidence="1">Skin</tissue>
    </source>
</reference>
<evidence type="ECO:0000313" key="1">
    <source>
        <dbReference type="EMBL" id="CEK84459.1"/>
    </source>
</evidence>
<sequence length="85" mass="9834">YRTTTSSMRIEAEAIIAVFNDSIRLDHHWLQHFQLCRCTKLVCTFFSFDPNKCQSMVVHTSVPFGLAYLEDDVDIVRNEILGHVC</sequence>
<gene>
    <name evidence="1" type="primary">ORF142714</name>
    <name evidence="2" type="synonym">ORF142719</name>
</gene>
<dbReference type="EMBL" id="HACG01037596">
    <property type="protein sequence ID" value="CEK84461.1"/>
    <property type="molecule type" value="Transcribed_RNA"/>
</dbReference>
<organism evidence="1">
    <name type="scientific">Arion vulgaris</name>
    <dbReference type="NCBI Taxonomy" id="1028688"/>
    <lineage>
        <taxon>Eukaryota</taxon>
        <taxon>Metazoa</taxon>
        <taxon>Spiralia</taxon>
        <taxon>Lophotrochozoa</taxon>
        <taxon>Mollusca</taxon>
        <taxon>Gastropoda</taxon>
        <taxon>Heterobranchia</taxon>
        <taxon>Euthyneura</taxon>
        <taxon>Panpulmonata</taxon>
        <taxon>Eupulmonata</taxon>
        <taxon>Stylommatophora</taxon>
        <taxon>Helicina</taxon>
        <taxon>Arionoidea</taxon>
        <taxon>Arionidae</taxon>
        <taxon>Arion</taxon>
    </lineage>
</organism>
<accession>A0A0B7ATX0</accession>
<dbReference type="AlphaFoldDB" id="A0A0B7ATX0"/>
<dbReference type="EMBL" id="HACG01037594">
    <property type="protein sequence ID" value="CEK84459.1"/>
    <property type="molecule type" value="Transcribed_RNA"/>
</dbReference>
<proteinExistence type="predicted"/>
<feature type="non-terminal residue" evidence="1">
    <location>
        <position position="1"/>
    </location>
</feature>
<name>A0A0B7ATX0_9EUPU</name>